<organism evidence="1">
    <name type="scientific">marine sediment metagenome</name>
    <dbReference type="NCBI Taxonomy" id="412755"/>
    <lineage>
        <taxon>unclassified sequences</taxon>
        <taxon>metagenomes</taxon>
        <taxon>ecological metagenomes</taxon>
    </lineage>
</organism>
<gene>
    <name evidence="1" type="ORF">LCGC14_2644770</name>
</gene>
<accession>A0A0F8ZWM2</accession>
<dbReference type="EMBL" id="LAZR01045706">
    <property type="protein sequence ID" value="KKK98237.1"/>
    <property type="molecule type" value="Genomic_DNA"/>
</dbReference>
<dbReference type="AlphaFoldDB" id="A0A0F8ZWM2"/>
<evidence type="ECO:0000313" key="1">
    <source>
        <dbReference type="EMBL" id="KKK98237.1"/>
    </source>
</evidence>
<name>A0A0F8ZWM2_9ZZZZ</name>
<protein>
    <submittedName>
        <fullName evidence="1">Uncharacterized protein</fullName>
    </submittedName>
</protein>
<reference evidence="1" key="1">
    <citation type="journal article" date="2015" name="Nature">
        <title>Complex archaea that bridge the gap between prokaryotes and eukaryotes.</title>
        <authorList>
            <person name="Spang A."/>
            <person name="Saw J.H."/>
            <person name="Jorgensen S.L."/>
            <person name="Zaremba-Niedzwiedzka K."/>
            <person name="Martijn J."/>
            <person name="Lind A.E."/>
            <person name="van Eijk R."/>
            <person name="Schleper C."/>
            <person name="Guy L."/>
            <person name="Ettema T.J."/>
        </authorList>
    </citation>
    <scope>NUCLEOTIDE SEQUENCE</scope>
</reference>
<comment type="caution">
    <text evidence="1">The sequence shown here is derived from an EMBL/GenBank/DDBJ whole genome shotgun (WGS) entry which is preliminary data.</text>
</comment>
<sequence>MKSTCRPEKEFKQFKSCNSIACIDFERDFIAKDLIVRFKKELKVMEGKDESIK</sequence>
<proteinExistence type="predicted"/>